<feature type="domain" description="Ice-binding protein C-terminal" evidence="1">
    <location>
        <begin position="191"/>
        <end position="213"/>
    </location>
</feature>
<dbReference type="Proteomes" id="UP000287853">
    <property type="component" value="Unassembled WGS sequence"/>
</dbReference>
<dbReference type="AlphaFoldDB" id="A0A444J154"/>
<dbReference type="NCBIfam" id="TIGR02595">
    <property type="entry name" value="PEP_CTERM"/>
    <property type="match status" value="1"/>
</dbReference>
<organism evidence="2 3">
    <name type="scientific">Candidatus Electrothrix aarhusensis</name>
    <dbReference type="NCBI Taxonomy" id="1859131"/>
    <lineage>
        <taxon>Bacteria</taxon>
        <taxon>Pseudomonadati</taxon>
        <taxon>Thermodesulfobacteriota</taxon>
        <taxon>Desulfobulbia</taxon>
        <taxon>Desulfobulbales</taxon>
        <taxon>Desulfobulbaceae</taxon>
        <taxon>Candidatus Electrothrix</taxon>
    </lineage>
</organism>
<proteinExistence type="predicted"/>
<reference evidence="2 3" key="1">
    <citation type="submission" date="2017-01" db="EMBL/GenBank/DDBJ databases">
        <title>The cable genome- insights into the physiology and evolution of filamentous bacteria capable of sulfide oxidation via long distance electron transfer.</title>
        <authorList>
            <person name="Schreiber L."/>
            <person name="Bjerg J.T."/>
            <person name="Boggild A."/>
            <person name="Van De Vossenberg J."/>
            <person name="Meysman F."/>
            <person name="Nielsen L.P."/>
            <person name="Schramm A."/>
            <person name="Kjeldsen K.U."/>
        </authorList>
    </citation>
    <scope>NUCLEOTIDE SEQUENCE [LARGE SCALE GENOMIC DNA]</scope>
    <source>
        <strain evidence="2">MCF</strain>
    </source>
</reference>
<name>A0A444J154_9BACT</name>
<accession>A0A444J154</accession>
<dbReference type="InterPro" id="IPR013424">
    <property type="entry name" value="Ice-binding_C"/>
</dbReference>
<sequence>MLSNNNNAQATFINGSFEDPAYSDTNWHTPESIPGWQTTDNNFEIWSNSFNGVTSYEGNQHAELNAYIDGTLFQDTDTIAAGMQLGFEFAHRGRDGMDTLLLTITDLGNDNVYGGSDDTKLFSKQYSTGNDAWVLYTNEGDAEILASGNKIRFAYTAVESSGGNNSYGNFLDTVNFGVGVGHVPPQPQTSSVPEPTSLFLIGFGLFGLTGLRRHNKKNTPATKS</sequence>
<dbReference type="EMBL" id="MTKO01000052">
    <property type="protein sequence ID" value="RWX46752.1"/>
    <property type="molecule type" value="Genomic_DNA"/>
</dbReference>
<evidence type="ECO:0000313" key="3">
    <source>
        <dbReference type="Proteomes" id="UP000287853"/>
    </source>
</evidence>
<gene>
    <name evidence="2" type="ORF">H206_02284</name>
</gene>
<comment type="caution">
    <text evidence="2">The sequence shown here is derived from an EMBL/GenBank/DDBJ whole genome shotgun (WGS) entry which is preliminary data.</text>
</comment>
<evidence type="ECO:0000259" key="1">
    <source>
        <dbReference type="Pfam" id="PF07589"/>
    </source>
</evidence>
<evidence type="ECO:0000313" key="2">
    <source>
        <dbReference type="EMBL" id="RWX46752.1"/>
    </source>
</evidence>
<protein>
    <submittedName>
        <fullName evidence="2">PEP-CTERM protein-sorting domain-containing protein</fullName>
    </submittedName>
</protein>
<dbReference type="Pfam" id="PF07589">
    <property type="entry name" value="PEP-CTERM"/>
    <property type="match status" value="1"/>
</dbReference>
<keyword evidence="3" id="KW-1185">Reference proteome</keyword>